<evidence type="ECO:0000256" key="6">
    <source>
        <dbReference type="SAM" id="Phobius"/>
    </source>
</evidence>
<keyword evidence="1" id="KW-0902">Two-component regulatory system</keyword>
<comment type="caution">
    <text evidence="8">The sequence shown here is derived from an EMBL/GenBank/DDBJ whole genome shotgun (WGS) entry which is preliminary data.</text>
</comment>
<dbReference type="InterPro" id="IPR011006">
    <property type="entry name" value="CheY-like_superfamily"/>
</dbReference>
<dbReference type="Gene3D" id="3.40.50.2300">
    <property type="match status" value="1"/>
</dbReference>
<feature type="domain" description="Response regulatory" evidence="7">
    <location>
        <begin position="52"/>
        <end position="170"/>
    </location>
</feature>
<dbReference type="SUPFAM" id="SSF52172">
    <property type="entry name" value="CheY-like"/>
    <property type="match status" value="1"/>
</dbReference>
<evidence type="ECO:0000256" key="1">
    <source>
        <dbReference type="ARBA" id="ARBA00023012"/>
    </source>
</evidence>
<evidence type="ECO:0000256" key="3">
    <source>
        <dbReference type="ARBA" id="ARBA00023163"/>
    </source>
</evidence>
<dbReference type="GO" id="GO:0009736">
    <property type="term" value="P:cytokinin-activated signaling pathway"/>
    <property type="evidence" value="ECO:0007669"/>
    <property type="project" value="InterPro"/>
</dbReference>
<feature type="compositionally biased region" description="Low complexity" evidence="5">
    <location>
        <begin position="694"/>
        <end position="704"/>
    </location>
</feature>
<dbReference type="Pfam" id="PF00072">
    <property type="entry name" value="Response_reg"/>
    <property type="match status" value="1"/>
</dbReference>
<feature type="region of interest" description="Disordered" evidence="5">
    <location>
        <begin position="550"/>
        <end position="592"/>
    </location>
</feature>
<dbReference type="AlphaFoldDB" id="A0A438IF66"/>
<evidence type="ECO:0000259" key="7">
    <source>
        <dbReference type="PROSITE" id="PS50110"/>
    </source>
</evidence>
<feature type="region of interest" description="Disordered" evidence="5">
    <location>
        <begin position="623"/>
        <end position="646"/>
    </location>
</feature>
<comment type="caution">
    <text evidence="4">Lacks conserved residue(s) required for the propagation of feature annotation.</text>
</comment>
<gene>
    <name evidence="8" type="primary">PRR95_2</name>
    <name evidence="8" type="ORF">CK203_028658</name>
</gene>
<dbReference type="InterPro" id="IPR045279">
    <property type="entry name" value="ARR-like"/>
</dbReference>
<dbReference type="PANTHER" id="PTHR43874:SF146">
    <property type="entry name" value="TWO-COMPONENT RESPONSE REGULATOR-LIKE APRR9"/>
    <property type="match status" value="1"/>
</dbReference>
<feature type="region of interest" description="Disordered" evidence="5">
    <location>
        <begin position="694"/>
        <end position="716"/>
    </location>
</feature>
<dbReference type="PANTHER" id="PTHR43874">
    <property type="entry name" value="TWO-COMPONENT RESPONSE REGULATOR"/>
    <property type="match status" value="1"/>
</dbReference>
<keyword evidence="6" id="KW-0472">Membrane</keyword>
<dbReference type="SMART" id="SM00448">
    <property type="entry name" value="REC"/>
    <property type="match status" value="1"/>
</dbReference>
<evidence type="ECO:0000313" key="8">
    <source>
        <dbReference type="EMBL" id="RVW95386.1"/>
    </source>
</evidence>
<evidence type="ECO:0000256" key="4">
    <source>
        <dbReference type="PROSITE-ProRule" id="PRU00169"/>
    </source>
</evidence>
<protein>
    <submittedName>
        <fullName evidence="8">Two-component response regulator-like PRR95</fullName>
    </submittedName>
</protein>
<dbReference type="InterPro" id="IPR001789">
    <property type="entry name" value="Sig_transdc_resp-reg_receiver"/>
</dbReference>
<evidence type="ECO:0000313" key="9">
    <source>
        <dbReference type="Proteomes" id="UP000288805"/>
    </source>
</evidence>
<keyword evidence="6" id="KW-1133">Transmembrane helix</keyword>
<reference evidence="8 9" key="1">
    <citation type="journal article" date="2018" name="PLoS Genet.">
        <title>Population sequencing reveals clonal diversity and ancestral inbreeding in the grapevine cultivar Chardonnay.</title>
        <authorList>
            <person name="Roach M.J."/>
            <person name="Johnson D.L."/>
            <person name="Bohlmann J."/>
            <person name="van Vuuren H.J."/>
            <person name="Jones S.J."/>
            <person name="Pretorius I.S."/>
            <person name="Schmidt S.A."/>
            <person name="Borneman A.R."/>
        </authorList>
    </citation>
    <scope>NUCLEOTIDE SEQUENCE [LARGE SCALE GENOMIC DNA]</scope>
    <source>
        <strain evidence="9">cv. Chardonnay</strain>
        <tissue evidence="8">Leaf</tissue>
    </source>
</reference>
<dbReference type="PROSITE" id="PS50110">
    <property type="entry name" value="RESPONSE_REGULATORY"/>
    <property type="match status" value="1"/>
</dbReference>
<evidence type="ECO:0000256" key="2">
    <source>
        <dbReference type="ARBA" id="ARBA00023015"/>
    </source>
</evidence>
<name>A0A438IF66_VITVI</name>
<proteinExistence type="predicted"/>
<accession>A0A438IF66</accession>
<dbReference type="Proteomes" id="UP000288805">
    <property type="component" value="Unassembled WGS sequence"/>
</dbReference>
<keyword evidence="3" id="KW-0804">Transcription</keyword>
<dbReference type="EMBL" id="QGNW01000114">
    <property type="protein sequence ID" value="RVW95386.1"/>
    <property type="molecule type" value="Genomic_DNA"/>
</dbReference>
<organism evidence="8 9">
    <name type="scientific">Vitis vinifera</name>
    <name type="common">Grape</name>
    <dbReference type="NCBI Taxonomy" id="29760"/>
    <lineage>
        <taxon>Eukaryota</taxon>
        <taxon>Viridiplantae</taxon>
        <taxon>Streptophyta</taxon>
        <taxon>Embryophyta</taxon>
        <taxon>Tracheophyta</taxon>
        <taxon>Spermatophyta</taxon>
        <taxon>Magnoliopsida</taxon>
        <taxon>eudicotyledons</taxon>
        <taxon>Gunneridae</taxon>
        <taxon>Pentapetalae</taxon>
        <taxon>rosids</taxon>
        <taxon>Vitales</taxon>
        <taxon>Vitaceae</taxon>
        <taxon>Viteae</taxon>
        <taxon>Vitis</taxon>
    </lineage>
</organism>
<keyword evidence="2" id="KW-0805">Transcription regulation</keyword>
<dbReference type="GO" id="GO:0000160">
    <property type="term" value="P:phosphorelay signal transduction system"/>
    <property type="evidence" value="ECO:0007669"/>
    <property type="project" value="UniProtKB-KW"/>
</dbReference>
<sequence>MGEAVVSSDEVMEVELQEEEKRVREMEGKEEKEKSSSGVVRWGRFLPRMVLRVLLVEPDDSTRQIIAALLRKCSYKVAAVSNGLKAWEALKGGPENVDLILTEVELPSISGFALLSLIMEDDICKKIPVIMMSSHDSISMVLKCMLKGAADFLVKPVRKNELRNLWQHVWRRHAPTGGHVSQNLSIAQNKVEVSSENNTASNHSSDYVVSAQKKKECSEKGSDVQSSSTTPYLEAESAYMENMQGFSQLKCRSVSNLSNEEIRKHEDCIELDKEPDRLESLTGGKTITLGSEVAPGNEGYHSAAFRWEESHCRARDGAIDLISTFDNYPKDRNQFSSSNDGISKDGFAPQLELSLRRFQPCSSKNHGSDERHTLNHSNSSAFSWYNNGKSLQPLFPASAINCTELKEDASYSHERLFNQLPENTVGTSERCGAALSVTQGNMTTLVMGQSNQAGAAFPTSQLGLIPVQGLGSGTVPFSTSSSLYYNPEIQSLEQDCLTFNSTDQTVHEQENNLEPMEELSHGSPVAGQSASSSLCNGVVSHLSSSVHGGICNRNDGNPTSNGAVVRTTAPESVNDEGLSNNDALKGMDSHHSTQREAALMKFRLKRKDRCFEKKILLPTAEINSNPKHCHQPSISRKRLAEQRPRVKGQFVRQVQTDTPTADGIHGRRISISQVFQYDGEEYSQLLTVEHTTAEETQTQTTQTEMGVEKPPSPYRPKDPRRACCTFIFILLLLAGITALVVWLVYRPQEPQFTVMGVAIYDLNTTSPPLISTNMQFTIVTRNPNKRVSIYYDRLSAFVSYRNQAITPPAMLPPLYHRKHSTVALSPVLGGEAVPVSLEVANGLVMDEAYGVMGLRLVLLGRLKWKAGAFWSMHYGVYVKCDVLVGLKKGVVGQVPMLGSPLCNVDI</sequence>
<dbReference type="CDD" id="cd17582">
    <property type="entry name" value="psREC_PRR"/>
    <property type="match status" value="1"/>
</dbReference>
<feature type="compositionally biased region" description="Basic and acidic residues" evidence="5">
    <location>
        <begin position="19"/>
        <end position="34"/>
    </location>
</feature>
<feature type="transmembrane region" description="Helical" evidence="6">
    <location>
        <begin position="725"/>
        <end position="745"/>
    </location>
</feature>
<keyword evidence="6" id="KW-0812">Transmembrane</keyword>
<evidence type="ECO:0000256" key="5">
    <source>
        <dbReference type="SAM" id="MobiDB-lite"/>
    </source>
</evidence>
<feature type="region of interest" description="Disordered" evidence="5">
    <location>
        <begin position="1"/>
        <end position="34"/>
    </location>
</feature>